<proteinExistence type="predicted"/>
<evidence type="ECO:0000313" key="3">
    <source>
        <dbReference type="WBParaSite" id="MhA1_Contig36.frz3.gene8"/>
    </source>
</evidence>
<name>A0A1I8BNZ3_MELHA</name>
<evidence type="ECO:0000313" key="2">
    <source>
        <dbReference type="Proteomes" id="UP000095281"/>
    </source>
</evidence>
<sequence length="248" mass="28582">MGFLVSVERHLCCRATKCVLLKIPINYNNARRFVNNLVTNFNNVVQGEDLNIKANALFLNIANFGVQALTQLSDNLGIYYKELEERFHYLGQLTHLVASGFVFATTNFLIQKINDENNVGLDTTEDIWNEFERFLENNYEEDKGNALLQNIADFRGRFLHRLSDGLNISNRSIQRNCANLEGQRPHLVLSGFIIATTNFLIENLDYQDPENIELLLWSFRTGEGEPWGKFSEKQEKREKISENVSVRT</sequence>
<organism evidence="2 3">
    <name type="scientific">Meloidogyne hapla</name>
    <name type="common">Root-knot nematode worm</name>
    <dbReference type="NCBI Taxonomy" id="6305"/>
    <lineage>
        <taxon>Eukaryota</taxon>
        <taxon>Metazoa</taxon>
        <taxon>Ecdysozoa</taxon>
        <taxon>Nematoda</taxon>
        <taxon>Chromadorea</taxon>
        <taxon>Rhabditida</taxon>
        <taxon>Tylenchina</taxon>
        <taxon>Tylenchomorpha</taxon>
        <taxon>Tylenchoidea</taxon>
        <taxon>Meloidogynidae</taxon>
        <taxon>Meloidogyninae</taxon>
        <taxon>Meloidogyne</taxon>
    </lineage>
</organism>
<dbReference type="AlphaFoldDB" id="A0A1I8BNZ3"/>
<evidence type="ECO:0000256" key="1">
    <source>
        <dbReference type="SAM" id="MobiDB-lite"/>
    </source>
</evidence>
<feature type="compositionally biased region" description="Basic and acidic residues" evidence="1">
    <location>
        <begin position="230"/>
        <end position="241"/>
    </location>
</feature>
<keyword evidence="2" id="KW-1185">Reference proteome</keyword>
<protein>
    <submittedName>
        <fullName evidence="3">HEPN_AbiU2 domain-containing protein</fullName>
    </submittedName>
</protein>
<dbReference type="Proteomes" id="UP000095281">
    <property type="component" value="Unplaced"/>
</dbReference>
<feature type="region of interest" description="Disordered" evidence="1">
    <location>
        <begin position="228"/>
        <end position="248"/>
    </location>
</feature>
<accession>A0A1I8BNZ3</accession>
<reference evidence="3" key="1">
    <citation type="submission" date="2016-11" db="UniProtKB">
        <authorList>
            <consortium name="WormBaseParasite"/>
        </authorList>
    </citation>
    <scope>IDENTIFICATION</scope>
</reference>
<dbReference type="WBParaSite" id="MhA1_Contig36.frz3.gene8">
    <property type="protein sequence ID" value="MhA1_Contig36.frz3.gene8"/>
    <property type="gene ID" value="MhA1_Contig36.frz3.gene8"/>
</dbReference>